<evidence type="ECO:0000313" key="2">
    <source>
        <dbReference type="EMBL" id="GAU41071.1"/>
    </source>
</evidence>
<feature type="transmembrane region" description="Helical" evidence="1">
    <location>
        <begin position="46"/>
        <end position="65"/>
    </location>
</feature>
<dbReference type="Proteomes" id="UP000242715">
    <property type="component" value="Unassembled WGS sequence"/>
</dbReference>
<sequence>MGEIGLRCFHDIGERTDARFEDGTGDGTATGWRRTEVNRRVERSQGMVCGGATAADGLIVMLWIFDLFLGRTTREDRLCM</sequence>
<name>A0A2Z6NBG8_TRISU</name>
<accession>A0A2Z6NBG8</accession>
<protein>
    <submittedName>
        <fullName evidence="2">Uncharacterized protein</fullName>
    </submittedName>
</protein>
<organism evidence="2 3">
    <name type="scientific">Trifolium subterraneum</name>
    <name type="common">Subterranean clover</name>
    <dbReference type="NCBI Taxonomy" id="3900"/>
    <lineage>
        <taxon>Eukaryota</taxon>
        <taxon>Viridiplantae</taxon>
        <taxon>Streptophyta</taxon>
        <taxon>Embryophyta</taxon>
        <taxon>Tracheophyta</taxon>
        <taxon>Spermatophyta</taxon>
        <taxon>Magnoliopsida</taxon>
        <taxon>eudicotyledons</taxon>
        <taxon>Gunneridae</taxon>
        <taxon>Pentapetalae</taxon>
        <taxon>rosids</taxon>
        <taxon>fabids</taxon>
        <taxon>Fabales</taxon>
        <taxon>Fabaceae</taxon>
        <taxon>Papilionoideae</taxon>
        <taxon>50 kb inversion clade</taxon>
        <taxon>NPAAA clade</taxon>
        <taxon>Hologalegina</taxon>
        <taxon>IRL clade</taxon>
        <taxon>Trifolieae</taxon>
        <taxon>Trifolium</taxon>
    </lineage>
</organism>
<dbReference type="AlphaFoldDB" id="A0A2Z6NBG8"/>
<evidence type="ECO:0000256" key="1">
    <source>
        <dbReference type="SAM" id="Phobius"/>
    </source>
</evidence>
<proteinExistence type="predicted"/>
<evidence type="ECO:0000313" key="3">
    <source>
        <dbReference type="Proteomes" id="UP000242715"/>
    </source>
</evidence>
<keyword evidence="3" id="KW-1185">Reference proteome</keyword>
<reference evidence="3" key="1">
    <citation type="journal article" date="2017" name="Front. Plant Sci.">
        <title>Climate Clever Clovers: New Paradigm to Reduce the Environmental Footprint of Ruminants by Breeding Low Methanogenic Forages Utilizing Haplotype Variation.</title>
        <authorList>
            <person name="Kaur P."/>
            <person name="Appels R."/>
            <person name="Bayer P.E."/>
            <person name="Keeble-Gagnere G."/>
            <person name="Wang J."/>
            <person name="Hirakawa H."/>
            <person name="Shirasawa K."/>
            <person name="Vercoe P."/>
            <person name="Stefanova K."/>
            <person name="Durmic Z."/>
            <person name="Nichols P."/>
            <person name="Revell C."/>
            <person name="Isobe S.N."/>
            <person name="Edwards D."/>
            <person name="Erskine W."/>
        </authorList>
    </citation>
    <scope>NUCLEOTIDE SEQUENCE [LARGE SCALE GENOMIC DNA]</scope>
    <source>
        <strain evidence="3">cv. Daliak</strain>
    </source>
</reference>
<dbReference type="EMBL" id="DF973843">
    <property type="protein sequence ID" value="GAU41071.1"/>
    <property type="molecule type" value="Genomic_DNA"/>
</dbReference>
<keyword evidence="1" id="KW-1133">Transmembrane helix</keyword>
<gene>
    <name evidence="2" type="ORF">TSUD_284410</name>
</gene>
<keyword evidence="1" id="KW-0472">Membrane</keyword>
<keyword evidence="1" id="KW-0812">Transmembrane</keyword>